<name>A0ABQ5KZ89_9EUKA</name>
<dbReference type="PANTHER" id="PTHR19446">
    <property type="entry name" value="REVERSE TRANSCRIPTASES"/>
    <property type="match status" value="1"/>
</dbReference>
<proteinExistence type="predicted"/>
<evidence type="ECO:0008006" key="3">
    <source>
        <dbReference type="Google" id="ProtNLM"/>
    </source>
</evidence>
<feature type="non-terminal residue" evidence="1">
    <location>
        <position position="1"/>
    </location>
</feature>
<reference evidence="1" key="1">
    <citation type="submission" date="2022-03" db="EMBL/GenBank/DDBJ databases">
        <title>Draft genome sequence of Aduncisulcus paluster, a free-living microaerophilic Fornicata.</title>
        <authorList>
            <person name="Yuyama I."/>
            <person name="Kume K."/>
            <person name="Tamura T."/>
            <person name="Inagaki Y."/>
            <person name="Hashimoto T."/>
        </authorList>
    </citation>
    <scope>NUCLEOTIDE SEQUENCE</scope>
    <source>
        <strain evidence="1">NY0171</strain>
    </source>
</reference>
<sequence>TTQAMKGLYSAKGPDGMTAKAAKTIPPSVWTSLFNKILSSSQIPTQWRHISATLLDKGGDKDPEDPSRWRPLFIAGQALRLMSSIIARKLTMWVSRHTSIRNYQVGFFPENGTVLNVFKTRSLLWKGKVACSVDRTDAFGSVHHTLLKSVIKDYTHGHVPPYHPFSLIYA</sequence>
<organism evidence="1 2">
    <name type="scientific">Aduncisulcus paluster</name>
    <dbReference type="NCBI Taxonomy" id="2918883"/>
    <lineage>
        <taxon>Eukaryota</taxon>
        <taxon>Metamonada</taxon>
        <taxon>Carpediemonas-like organisms</taxon>
        <taxon>Aduncisulcus</taxon>
    </lineage>
</organism>
<evidence type="ECO:0000313" key="2">
    <source>
        <dbReference type="Proteomes" id="UP001057375"/>
    </source>
</evidence>
<accession>A0ABQ5KZ89</accession>
<dbReference type="EMBL" id="BQXS01005155">
    <property type="protein sequence ID" value="GKT37757.1"/>
    <property type="molecule type" value="Genomic_DNA"/>
</dbReference>
<gene>
    <name evidence="1" type="ORF">ADUPG1_003695</name>
</gene>
<dbReference type="Proteomes" id="UP001057375">
    <property type="component" value="Unassembled WGS sequence"/>
</dbReference>
<keyword evidence="2" id="KW-1185">Reference proteome</keyword>
<evidence type="ECO:0000313" key="1">
    <source>
        <dbReference type="EMBL" id="GKT37757.1"/>
    </source>
</evidence>
<protein>
    <recommendedName>
        <fullName evidence="3">Reverse transcriptase domain-containing protein</fullName>
    </recommendedName>
</protein>
<comment type="caution">
    <text evidence="1">The sequence shown here is derived from an EMBL/GenBank/DDBJ whole genome shotgun (WGS) entry which is preliminary data.</text>
</comment>